<organism evidence="2">
    <name type="scientific">bioreactor metagenome</name>
    <dbReference type="NCBI Taxonomy" id="1076179"/>
    <lineage>
        <taxon>unclassified sequences</taxon>
        <taxon>metagenomes</taxon>
        <taxon>ecological metagenomes</taxon>
    </lineage>
</organism>
<dbReference type="SUPFAM" id="SSF52309">
    <property type="entry name" value="N-(deoxy)ribosyltransferase-like"/>
    <property type="match status" value="1"/>
</dbReference>
<gene>
    <name evidence="2" type="ORF">SDC9_61207</name>
</gene>
<sequence>MKLIYVASPYAGDIKRNTEFAKKACWFVMNEGHAFFAPHLLYPQVLDEHDSDDRQLGLDMGKAALAHCDELWVFGDTISCGMQNEIDTARKLGIPVKYVAAQEMAERERPFAERHSSCSMRM</sequence>
<dbReference type="InterPro" id="IPR056670">
    <property type="entry name" value="DUF7768"/>
</dbReference>
<dbReference type="AlphaFoldDB" id="A0A644XKT2"/>
<evidence type="ECO:0000259" key="1">
    <source>
        <dbReference type="Pfam" id="PF24963"/>
    </source>
</evidence>
<feature type="domain" description="DUF7768" evidence="1">
    <location>
        <begin position="2"/>
        <end position="98"/>
    </location>
</feature>
<dbReference type="Pfam" id="PF24963">
    <property type="entry name" value="DUF7768"/>
    <property type="match status" value="1"/>
</dbReference>
<name>A0A644XKT2_9ZZZZ</name>
<evidence type="ECO:0000313" key="2">
    <source>
        <dbReference type="EMBL" id="MPM14843.1"/>
    </source>
</evidence>
<dbReference type="EMBL" id="VSSQ01002347">
    <property type="protein sequence ID" value="MPM14843.1"/>
    <property type="molecule type" value="Genomic_DNA"/>
</dbReference>
<dbReference type="Gene3D" id="3.40.50.10400">
    <property type="entry name" value="Hypothetical protein PA1492"/>
    <property type="match status" value="1"/>
</dbReference>
<proteinExistence type="predicted"/>
<reference evidence="2" key="1">
    <citation type="submission" date="2019-08" db="EMBL/GenBank/DDBJ databases">
        <authorList>
            <person name="Kucharzyk K."/>
            <person name="Murdoch R.W."/>
            <person name="Higgins S."/>
            <person name="Loffler F."/>
        </authorList>
    </citation>
    <scope>NUCLEOTIDE SEQUENCE</scope>
</reference>
<accession>A0A644XKT2</accession>
<comment type="caution">
    <text evidence="2">The sequence shown here is derived from an EMBL/GenBank/DDBJ whole genome shotgun (WGS) entry which is preliminary data.</text>
</comment>
<protein>
    <recommendedName>
        <fullName evidence="1">DUF7768 domain-containing protein</fullName>
    </recommendedName>
</protein>